<dbReference type="SUPFAM" id="SSF52540">
    <property type="entry name" value="P-loop containing nucleoside triphosphate hydrolases"/>
    <property type="match status" value="1"/>
</dbReference>
<keyword evidence="1" id="KW-0547">Nucleotide-binding</keyword>
<organism evidence="3 4">
    <name type="scientific">Eumeta variegata</name>
    <name type="common">Bagworm moth</name>
    <name type="synonym">Eumeta japonica</name>
    <dbReference type="NCBI Taxonomy" id="151549"/>
    <lineage>
        <taxon>Eukaryota</taxon>
        <taxon>Metazoa</taxon>
        <taxon>Ecdysozoa</taxon>
        <taxon>Arthropoda</taxon>
        <taxon>Hexapoda</taxon>
        <taxon>Insecta</taxon>
        <taxon>Pterygota</taxon>
        <taxon>Neoptera</taxon>
        <taxon>Endopterygota</taxon>
        <taxon>Lepidoptera</taxon>
        <taxon>Glossata</taxon>
        <taxon>Ditrysia</taxon>
        <taxon>Tineoidea</taxon>
        <taxon>Psychidae</taxon>
        <taxon>Oiketicinae</taxon>
        <taxon>Eumeta</taxon>
    </lineage>
</organism>
<keyword evidence="4" id="KW-1185">Reference proteome</keyword>
<comment type="cofactor">
    <cofactor evidence="1">
        <name>Mg(2+)</name>
        <dbReference type="ChEBI" id="CHEBI:18420"/>
    </cofactor>
</comment>
<protein>
    <recommendedName>
        <fullName evidence="1">ATP-dependent DNA helicase</fullName>
        <ecNumber evidence="1">5.6.2.3</ecNumber>
    </recommendedName>
</protein>
<sequence>MAQRKSLEALNRTLQDLHDKTNVMGGVLLMLSGDFRQTPPVISKSTLADEISACLKKSVIWEQVKIIKLTTNTRAQILGDEKAQEFSENLLQIGEGTYAIDENTGEITLTKPFTFKRLQSPAKWAYSTIINKAQGQTLQYCGVDLRSHALHSANYTAHAHE</sequence>
<keyword evidence="1" id="KW-0067">ATP-binding</keyword>
<dbReference type="InterPro" id="IPR010285">
    <property type="entry name" value="DNA_helicase_pif1-like_DEAD"/>
</dbReference>
<evidence type="ECO:0000313" key="3">
    <source>
        <dbReference type="EMBL" id="GBP29928.1"/>
    </source>
</evidence>
<dbReference type="GO" id="GO:0006281">
    <property type="term" value="P:DNA repair"/>
    <property type="evidence" value="ECO:0007669"/>
    <property type="project" value="UniProtKB-KW"/>
</dbReference>
<evidence type="ECO:0000313" key="4">
    <source>
        <dbReference type="Proteomes" id="UP000299102"/>
    </source>
</evidence>
<dbReference type="InterPro" id="IPR027417">
    <property type="entry name" value="P-loop_NTPase"/>
</dbReference>
<keyword evidence="1" id="KW-0378">Hydrolase</keyword>
<dbReference type="PANTHER" id="PTHR10492:SF57">
    <property type="entry name" value="ATP-DEPENDENT DNA HELICASE"/>
    <property type="match status" value="1"/>
</dbReference>
<dbReference type="OrthoDB" id="272985at2759"/>
<reference evidence="3 4" key="1">
    <citation type="journal article" date="2019" name="Commun. Biol.">
        <title>The bagworm genome reveals a unique fibroin gene that provides high tensile strength.</title>
        <authorList>
            <person name="Kono N."/>
            <person name="Nakamura H."/>
            <person name="Ohtoshi R."/>
            <person name="Tomita M."/>
            <person name="Numata K."/>
            <person name="Arakawa K."/>
        </authorList>
    </citation>
    <scope>NUCLEOTIDE SEQUENCE [LARGE SCALE GENOMIC DNA]</scope>
</reference>
<accession>A0A4C1UU10</accession>
<evidence type="ECO:0000256" key="1">
    <source>
        <dbReference type="RuleBase" id="RU363044"/>
    </source>
</evidence>
<dbReference type="GO" id="GO:0043139">
    <property type="term" value="F:5'-3' DNA helicase activity"/>
    <property type="evidence" value="ECO:0007669"/>
    <property type="project" value="UniProtKB-EC"/>
</dbReference>
<dbReference type="EMBL" id="BGZK01000226">
    <property type="protein sequence ID" value="GBP29928.1"/>
    <property type="molecule type" value="Genomic_DNA"/>
</dbReference>
<dbReference type="STRING" id="151549.A0A4C1UU10"/>
<comment type="similarity">
    <text evidence="1">Belongs to the helicase family.</text>
</comment>
<comment type="caution">
    <text evidence="3">The sequence shown here is derived from an EMBL/GenBank/DDBJ whole genome shotgun (WGS) entry which is preliminary data.</text>
</comment>
<evidence type="ECO:0000259" key="2">
    <source>
        <dbReference type="Pfam" id="PF05970"/>
    </source>
</evidence>
<keyword evidence="1" id="KW-0233">DNA recombination</keyword>
<dbReference type="GO" id="GO:0006310">
    <property type="term" value="P:DNA recombination"/>
    <property type="evidence" value="ECO:0007669"/>
    <property type="project" value="UniProtKB-KW"/>
</dbReference>
<name>A0A4C1UU10_EUMVA</name>
<dbReference type="EC" id="5.6.2.3" evidence="1"/>
<dbReference type="GO" id="GO:0005524">
    <property type="term" value="F:ATP binding"/>
    <property type="evidence" value="ECO:0007669"/>
    <property type="project" value="UniProtKB-KW"/>
</dbReference>
<dbReference type="PANTHER" id="PTHR10492">
    <property type="match status" value="1"/>
</dbReference>
<dbReference type="GO" id="GO:0016887">
    <property type="term" value="F:ATP hydrolysis activity"/>
    <property type="evidence" value="ECO:0007669"/>
    <property type="project" value="RHEA"/>
</dbReference>
<keyword evidence="1" id="KW-0234">DNA repair</keyword>
<comment type="catalytic activity">
    <reaction evidence="1">
        <text>ATP + H2O = ADP + phosphate + H(+)</text>
        <dbReference type="Rhea" id="RHEA:13065"/>
        <dbReference type="ChEBI" id="CHEBI:15377"/>
        <dbReference type="ChEBI" id="CHEBI:15378"/>
        <dbReference type="ChEBI" id="CHEBI:30616"/>
        <dbReference type="ChEBI" id="CHEBI:43474"/>
        <dbReference type="ChEBI" id="CHEBI:456216"/>
        <dbReference type="EC" id="5.6.2.3"/>
    </reaction>
</comment>
<keyword evidence="1" id="KW-0227">DNA damage</keyword>
<proteinExistence type="inferred from homology"/>
<feature type="domain" description="DNA helicase Pif1-like DEAD-box helicase" evidence="2">
    <location>
        <begin position="1"/>
        <end position="99"/>
    </location>
</feature>
<keyword evidence="1" id="KW-0347">Helicase</keyword>
<dbReference type="GO" id="GO:0000723">
    <property type="term" value="P:telomere maintenance"/>
    <property type="evidence" value="ECO:0007669"/>
    <property type="project" value="InterPro"/>
</dbReference>
<dbReference type="AlphaFoldDB" id="A0A4C1UU10"/>
<dbReference type="Pfam" id="PF05970">
    <property type="entry name" value="PIF1"/>
    <property type="match status" value="1"/>
</dbReference>
<gene>
    <name evidence="3" type="ORF">EVAR_18408_1</name>
</gene>
<dbReference type="Proteomes" id="UP000299102">
    <property type="component" value="Unassembled WGS sequence"/>
</dbReference>